<feature type="region of interest" description="Disordered" evidence="7">
    <location>
        <begin position="141"/>
        <end position="164"/>
    </location>
</feature>
<dbReference type="GO" id="GO:0042795">
    <property type="term" value="P:snRNA transcription by RNA polymerase II"/>
    <property type="evidence" value="ECO:0007669"/>
    <property type="project" value="TreeGrafter"/>
</dbReference>
<dbReference type="GO" id="GO:0019185">
    <property type="term" value="C:snRNA-activating protein complex"/>
    <property type="evidence" value="ECO:0007669"/>
    <property type="project" value="TreeGrafter"/>
</dbReference>
<accession>A0A5B7AJF4</accession>
<evidence type="ECO:0000256" key="1">
    <source>
        <dbReference type="ARBA" id="ARBA00004123"/>
    </source>
</evidence>
<dbReference type="InterPro" id="IPR022042">
    <property type="entry name" value="snRNA-activating_su3"/>
</dbReference>
<dbReference type="AlphaFoldDB" id="A0A5B7AJF4"/>
<dbReference type="GO" id="GO:0001006">
    <property type="term" value="F:RNA polymerase III type 3 promoter sequence-specific DNA binding"/>
    <property type="evidence" value="ECO:0007669"/>
    <property type="project" value="TreeGrafter"/>
</dbReference>
<evidence type="ECO:0000256" key="4">
    <source>
        <dbReference type="ARBA" id="ARBA00023125"/>
    </source>
</evidence>
<comment type="subcellular location">
    <subcellularLocation>
        <location evidence="1">Nucleus</location>
    </subcellularLocation>
</comment>
<evidence type="ECO:0000256" key="5">
    <source>
        <dbReference type="ARBA" id="ARBA00023163"/>
    </source>
</evidence>
<proteinExistence type="inferred from homology"/>
<keyword evidence="3" id="KW-0805">Transcription regulation</keyword>
<organism evidence="8">
    <name type="scientific">Davidia involucrata</name>
    <name type="common">Dove tree</name>
    <dbReference type="NCBI Taxonomy" id="16924"/>
    <lineage>
        <taxon>Eukaryota</taxon>
        <taxon>Viridiplantae</taxon>
        <taxon>Streptophyta</taxon>
        <taxon>Embryophyta</taxon>
        <taxon>Tracheophyta</taxon>
        <taxon>Spermatophyta</taxon>
        <taxon>Magnoliopsida</taxon>
        <taxon>eudicotyledons</taxon>
        <taxon>Gunneridae</taxon>
        <taxon>Pentapetalae</taxon>
        <taxon>asterids</taxon>
        <taxon>Cornales</taxon>
        <taxon>Nyssaceae</taxon>
        <taxon>Davidia</taxon>
    </lineage>
</organism>
<reference evidence="8" key="1">
    <citation type="submission" date="2019-08" db="EMBL/GenBank/DDBJ databases">
        <title>Reference gene set and small RNA set construction with multiple tissues from Davidia involucrata Baill.</title>
        <authorList>
            <person name="Yang H."/>
            <person name="Zhou C."/>
            <person name="Li G."/>
            <person name="Wang J."/>
            <person name="Gao P."/>
            <person name="Wang M."/>
            <person name="Wang R."/>
            <person name="Zhao Y."/>
        </authorList>
    </citation>
    <scope>NUCLEOTIDE SEQUENCE</scope>
    <source>
        <tissue evidence="8">Mixed with DoveR01_LX</tissue>
    </source>
</reference>
<evidence type="ECO:0000256" key="6">
    <source>
        <dbReference type="ARBA" id="ARBA00023242"/>
    </source>
</evidence>
<dbReference type="GO" id="GO:0042796">
    <property type="term" value="P:snRNA transcription by RNA polymerase III"/>
    <property type="evidence" value="ECO:0007669"/>
    <property type="project" value="TreeGrafter"/>
</dbReference>
<name>A0A5B7AJF4_DAVIN</name>
<evidence type="ECO:0000256" key="2">
    <source>
        <dbReference type="ARBA" id="ARBA00010410"/>
    </source>
</evidence>
<comment type="similarity">
    <text evidence="2">Belongs to the SNAPC3/SRD2 family.</text>
</comment>
<dbReference type="PANTHER" id="PTHR13421:SF16">
    <property type="entry name" value="SNRNA-ACTIVATING PROTEIN COMPLEX SUBUNIT 3"/>
    <property type="match status" value="1"/>
</dbReference>
<dbReference type="PANTHER" id="PTHR13421">
    <property type="entry name" value="SNRNA-ACTIVATING PROTEIN COMPLEX SUBUNIT 3"/>
    <property type="match status" value="1"/>
</dbReference>
<feature type="compositionally biased region" description="Basic residues" evidence="7">
    <location>
        <begin position="150"/>
        <end position="164"/>
    </location>
</feature>
<dbReference type="GO" id="GO:0001046">
    <property type="term" value="F:core promoter sequence-specific DNA binding"/>
    <property type="evidence" value="ECO:0007669"/>
    <property type="project" value="TreeGrafter"/>
</dbReference>
<keyword evidence="6" id="KW-0539">Nucleus</keyword>
<evidence type="ECO:0000256" key="3">
    <source>
        <dbReference type="ARBA" id="ARBA00023015"/>
    </source>
</evidence>
<dbReference type="GO" id="GO:0005634">
    <property type="term" value="C:nucleus"/>
    <property type="evidence" value="ECO:0007669"/>
    <property type="project" value="UniProtKB-SubCell"/>
</dbReference>
<feature type="region of interest" description="Disordered" evidence="7">
    <location>
        <begin position="89"/>
        <end position="119"/>
    </location>
</feature>
<evidence type="ECO:0000313" key="8">
    <source>
        <dbReference type="EMBL" id="MPA56890.1"/>
    </source>
</evidence>
<protein>
    <submittedName>
        <fullName evidence="8">Putative snRNA-activating protein complex subunit</fullName>
    </submittedName>
</protein>
<gene>
    <name evidence="8" type="ORF">Din_026331</name>
</gene>
<dbReference type="GO" id="GO:0000978">
    <property type="term" value="F:RNA polymerase II cis-regulatory region sequence-specific DNA binding"/>
    <property type="evidence" value="ECO:0007669"/>
    <property type="project" value="TreeGrafter"/>
</dbReference>
<evidence type="ECO:0000256" key="7">
    <source>
        <dbReference type="SAM" id="MobiDB-lite"/>
    </source>
</evidence>
<dbReference type="GO" id="GO:0003681">
    <property type="term" value="F:bent DNA binding"/>
    <property type="evidence" value="ECO:0007669"/>
    <property type="project" value="TreeGrafter"/>
</dbReference>
<keyword evidence="5" id="KW-0804">Transcription</keyword>
<dbReference type="EMBL" id="GHES01026331">
    <property type="protein sequence ID" value="MPA56890.1"/>
    <property type="molecule type" value="Transcribed_RNA"/>
</dbReference>
<feature type="compositionally biased region" description="Basic and acidic residues" evidence="7">
    <location>
        <begin position="99"/>
        <end position="110"/>
    </location>
</feature>
<keyword evidence="4" id="KW-0238">DNA-binding</keyword>
<dbReference type="Pfam" id="PF12251">
    <property type="entry name" value="SNAPC3"/>
    <property type="match status" value="1"/>
</dbReference>
<sequence>MTDSCAQDGDGAYVSIPRGGPIYVSNMVGPLTRVSDFEASLLQELESLRAEIWSDSLETCEDDISVDELKIITDEELVNKAFEEEFKDGEVTGNSSQVSEEHSNLGREDDGGISSSEHACLETSGRGTDVSASYEFLNGSSSQIGDNGKSRKNISKKRKRKRHINRRNHALEESYIAKVEQLARIKEKQDEDKAAARLHSFNGSCRINECAIISSEKTERTTSLKSISSTTKVKPSNTSEYVPVLYPEVVLCVEVYHNKRAWVKTKEFLVLGWQPLTELRDKIDCLTDEIMKKAGEHDPSGYFLIEDVFCNDLRDPSAIDYSEPIFDWLRNSRNHALEKWECIMSGELQQKQKAILGSAAVPHFKTVDMHKTRFCDFRFRLGAGYLYCHQGDCKHVIVIRDMRLIHPEDVQNRAAYPIVIFQLKLRFQKCSVCKIYRAVKVTVDDKWATGNPCYFCKACYYMLHYANRSLLYNEFSVYDYFHE</sequence>